<dbReference type="SUPFAM" id="SSF51735">
    <property type="entry name" value="NAD(P)-binding Rossmann-fold domains"/>
    <property type="match status" value="1"/>
</dbReference>
<comment type="similarity">
    <text evidence="1">Belongs to the NAD(P)-dependent epimerase/dehydratase family.</text>
</comment>
<evidence type="ECO:0000259" key="2">
    <source>
        <dbReference type="Pfam" id="PF01370"/>
    </source>
</evidence>
<organism evidence="3 4">
    <name type="scientific">Leptospira yasudae</name>
    <dbReference type="NCBI Taxonomy" id="2202201"/>
    <lineage>
        <taxon>Bacteria</taxon>
        <taxon>Pseudomonadati</taxon>
        <taxon>Spirochaetota</taxon>
        <taxon>Spirochaetia</taxon>
        <taxon>Leptospirales</taxon>
        <taxon>Leptospiraceae</taxon>
        <taxon>Leptospira</taxon>
    </lineage>
</organism>
<dbReference type="InterPro" id="IPR001509">
    <property type="entry name" value="Epimerase_deHydtase"/>
</dbReference>
<gene>
    <name evidence="3" type="ORF">EHQ83_01080</name>
</gene>
<dbReference type="RefSeq" id="WP_135571478.1">
    <property type="nucleotide sequence ID" value="NZ_RQGK01000019.1"/>
</dbReference>
<dbReference type="EMBL" id="RQGM01000006">
    <property type="protein sequence ID" value="TGL89531.1"/>
    <property type="molecule type" value="Genomic_DNA"/>
</dbReference>
<dbReference type="AlphaFoldDB" id="A0A6N4QZ45"/>
<proteinExistence type="inferred from homology"/>
<protein>
    <submittedName>
        <fullName evidence="3">NAD(P)-dependent oxidoreductase</fullName>
    </submittedName>
</protein>
<name>A0A6N4QZ45_9LEPT</name>
<feature type="domain" description="NAD-dependent epimerase/dehydratase" evidence="2">
    <location>
        <begin position="7"/>
        <end position="198"/>
    </location>
</feature>
<reference evidence="3 4" key="1">
    <citation type="journal article" date="2019" name="PLoS Negl. Trop. Dis.">
        <title>Revisiting the worldwide diversity of Leptospira species in the environment.</title>
        <authorList>
            <person name="Vincent A.T."/>
            <person name="Schiettekatte O."/>
            <person name="Bourhy P."/>
            <person name="Veyrier F.J."/>
            <person name="Picardeau M."/>
        </authorList>
    </citation>
    <scope>NUCLEOTIDE SEQUENCE [LARGE SCALE GENOMIC DNA]</scope>
    <source>
        <strain evidence="3 4">201702445</strain>
    </source>
</reference>
<dbReference type="PANTHER" id="PTHR43000">
    <property type="entry name" value="DTDP-D-GLUCOSE 4,6-DEHYDRATASE-RELATED"/>
    <property type="match status" value="1"/>
</dbReference>
<evidence type="ECO:0000313" key="3">
    <source>
        <dbReference type="EMBL" id="TGL89531.1"/>
    </source>
</evidence>
<sequence>MTNKGKILISGASGFIGSNLCNHLSRKGFQIIALVRNPDNYKKTANIVYKKLVLPDIIDSTIFNDDISWFIHAAYDTRFKNYQSSYEINILGTLTLFKKIREQSTARILFISSMSAHDSARSFYGKSKYEIEKLLDLSKDSVIKPGFVIGPGGIFQRLTKAIYLSPIIPVFYSNRIIQTVYIQDLINAIDCIVENRRSGIFLISEKFGLSVLDFYKAIAKKMNLKRIFLPLPGNLTLLLIRFCELIHIPLPFSSENLLGLKALRTFDVKNSLTELQLDALDTQGSFEKLNWDELKC</sequence>
<dbReference type="InterPro" id="IPR036291">
    <property type="entry name" value="NAD(P)-bd_dom_sf"/>
</dbReference>
<comment type="caution">
    <text evidence="3">The sequence shown here is derived from an EMBL/GenBank/DDBJ whole genome shotgun (WGS) entry which is preliminary data.</text>
</comment>
<evidence type="ECO:0000256" key="1">
    <source>
        <dbReference type="ARBA" id="ARBA00007637"/>
    </source>
</evidence>
<dbReference type="Proteomes" id="UP000297613">
    <property type="component" value="Unassembled WGS sequence"/>
</dbReference>
<evidence type="ECO:0000313" key="4">
    <source>
        <dbReference type="Proteomes" id="UP000297613"/>
    </source>
</evidence>
<dbReference type="Gene3D" id="3.40.50.720">
    <property type="entry name" value="NAD(P)-binding Rossmann-like Domain"/>
    <property type="match status" value="1"/>
</dbReference>
<accession>A0A6N4QZ45</accession>
<dbReference type="Pfam" id="PF01370">
    <property type="entry name" value="Epimerase"/>
    <property type="match status" value="1"/>
</dbReference>